<reference evidence="8 9" key="1">
    <citation type="journal article" date="2010" name="Proc. Natl. Acad. Sci. U.S.A.">
        <title>Enigmatic, ultrasmall, uncultivated Archaea.</title>
        <authorList>
            <person name="Baker B.J."/>
            <person name="Comolli L.R."/>
            <person name="Dick G.J."/>
            <person name="Hauser L.J."/>
            <person name="Hyatt D."/>
            <person name="Dill B.D."/>
            <person name="Land M.L."/>
            <person name="Verberkmoes N.C."/>
            <person name="Hettich R.L."/>
            <person name="Banfield J.F."/>
        </authorList>
    </citation>
    <scope>NUCLEOTIDE SEQUENCE [LARGE SCALE GENOMIC DNA]</scope>
</reference>
<dbReference type="Pfam" id="PF00005">
    <property type="entry name" value="ABC_tran"/>
    <property type="match status" value="1"/>
</dbReference>
<dbReference type="PANTHER" id="PTHR43875">
    <property type="entry name" value="MALTODEXTRIN IMPORT ATP-BINDING PROTEIN MSMX"/>
    <property type="match status" value="1"/>
</dbReference>
<evidence type="ECO:0000313" key="9">
    <source>
        <dbReference type="Proteomes" id="UP000009376"/>
    </source>
</evidence>
<organism evidence="8 9">
    <name type="scientific">Candidatus Parvarchaeum acidophilus ARMAN-5</name>
    <dbReference type="NCBI Taxonomy" id="662762"/>
    <lineage>
        <taxon>Archaea</taxon>
        <taxon>Candidatus Parvarchaeota</taxon>
        <taxon>Candidatus Parvarchaeum</taxon>
    </lineage>
</organism>
<dbReference type="InterPro" id="IPR017871">
    <property type="entry name" value="ABC_transporter-like_CS"/>
</dbReference>
<keyword evidence="6" id="KW-0472">Membrane</keyword>
<keyword evidence="1" id="KW-0813">Transport</keyword>
<dbReference type="EMBL" id="GG745553">
    <property type="protein sequence ID" value="EFD92795.1"/>
    <property type="molecule type" value="Genomic_DNA"/>
</dbReference>
<sequence length="330" mass="37048">MKQKKVKIELKNLTKKFGNKVVLDNINLKIYEGELFAILGPSGTGKSTLLRVLVGIEDADSGSVIVDGKDVTDLPPNKRNIAMVFQSYALYPNMDVFGNIAFPLKIARMDKQEIEKKVNTAAKLLGISEILKSSINKISGGQKQRVALARALVRKPALFLLDEPFSNLDARVRFTAREELKKLRDNLGSTFIYVTHDQRETSNITTRVGVLNKGKFEQIDSFENLYNTPSTTWVADFIGNFPMSFISKSKDELIGFRPEWAVAGKGSMTAKLVTNELSGNINYWMCETKDGHMITLVGNMPLKVGTEIHFKLKKYNIYKNDTFVKQVNVK</sequence>
<protein>
    <submittedName>
        <fullName evidence="8">ABC transporter related protein</fullName>
    </submittedName>
</protein>
<dbReference type="AlphaFoldDB" id="D6GVF7"/>
<dbReference type="InterPro" id="IPR047641">
    <property type="entry name" value="ABC_transpr_MalK/UgpC-like"/>
</dbReference>
<evidence type="ECO:0000256" key="1">
    <source>
        <dbReference type="ARBA" id="ARBA00022448"/>
    </source>
</evidence>
<evidence type="ECO:0000256" key="4">
    <source>
        <dbReference type="ARBA" id="ARBA00022840"/>
    </source>
</evidence>
<evidence type="ECO:0000256" key="6">
    <source>
        <dbReference type="ARBA" id="ARBA00023136"/>
    </source>
</evidence>
<dbReference type="GO" id="GO:0008643">
    <property type="term" value="P:carbohydrate transport"/>
    <property type="evidence" value="ECO:0007669"/>
    <property type="project" value="InterPro"/>
</dbReference>
<dbReference type="SMART" id="SM00382">
    <property type="entry name" value="AAA"/>
    <property type="match status" value="1"/>
</dbReference>
<dbReference type="GO" id="GO:0140359">
    <property type="term" value="F:ABC-type transporter activity"/>
    <property type="evidence" value="ECO:0007669"/>
    <property type="project" value="InterPro"/>
</dbReference>
<dbReference type="GO" id="GO:0016887">
    <property type="term" value="F:ATP hydrolysis activity"/>
    <property type="evidence" value="ECO:0007669"/>
    <property type="project" value="InterPro"/>
</dbReference>
<dbReference type="InterPro" id="IPR003593">
    <property type="entry name" value="AAA+_ATPase"/>
</dbReference>
<dbReference type="GO" id="GO:0055052">
    <property type="term" value="C:ATP-binding cassette (ABC) transporter complex, substrate-binding subunit-containing"/>
    <property type="evidence" value="ECO:0007669"/>
    <property type="project" value="TreeGrafter"/>
</dbReference>
<keyword evidence="4" id="KW-0067">ATP-binding</keyword>
<keyword evidence="5" id="KW-1278">Translocase</keyword>
<name>D6GVF7_PARA5</name>
<evidence type="ECO:0000256" key="2">
    <source>
        <dbReference type="ARBA" id="ARBA00022475"/>
    </source>
</evidence>
<dbReference type="Gene3D" id="3.40.50.300">
    <property type="entry name" value="P-loop containing nucleotide triphosphate hydrolases"/>
    <property type="match status" value="1"/>
</dbReference>
<dbReference type="PANTHER" id="PTHR43875:SF15">
    <property type="entry name" value="TREHALOSE IMPORT ATP-BINDING PROTEIN SUGC"/>
    <property type="match status" value="1"/>
</dbReference>
<feature type="domain" description="ABC transporter" evidence="7">
    <location>
        <begin position="8"/>
        <end position="238"/>
    </location>
</feature>
<dbReference type="InterPro" id="IPR027417">
    <property type="entry name" value="P-loop_NTPase"/>
</dbReference>
<dbReference type="FunFam" id="3.40.50.300:FF:000042">
    <property type="entry name" value="Maltose/maltodextrin ABC transporter, ATP-binding protein"/>
    <property type="match status" value="1"/>
</dbReference>
<keyword evidence="3" id="KW-0547">Nucleotide-binding</keyword>
<dbReference type="InterPro" id="IPR003439">
    <property type="entry name" value="ABC_transporter-like_ATP-bd"/>
</dbReference>
<evidence type="ECO:0000259" key="7">
    <source>
        <dbReference type="PROSITE" id="PS50893"/>
    </source>
</evidence>
<dbReference type="SUPFAM" id="SSF52540">
    <property type="entry name" value="P-loop containing nucleoside triphosphate hydrolases"/>
    <property type="match status" value="1"/>
</dbReference>
<keyword evidence="2" id="KW-1003">Cell membrane</keyword>
<accession>D6GVF7</accession>
<dbReference type="GO" id="GO:0005524">
    <property type="term" value="F:ATP binding"/>
    <property type="evidence" value="ECO:0007669"/>
    <property type="project" value="UniProtKB-KW"/>
</dbReference>
<evidence type="ECO:0000313" key="8">
    <source>
        <dbReference type="EMBL" id="EFD92795.1"/>
    </source>
</evidence>
<evidence type="ECO:0000256" key="3">
    <source>
        <dbReference type="ARBA" id="ARBA00022741"/>
    </source>
</evidence>
<gene>
    <name evidence="8" type="ORF">BJBARM5_0469</name>
</gene>
<dbReference type="PROSITE" id="PS50893">
    <property type="entry name" value="ABC_TRANSPORTER_2"/>
    <property type="match status" value="1"/>
</dbReference>
<proteinExistence type="predicted"/>
<evidence type="ECO:0000256" key="5">
    <source>
        <dbReference type="ARBA" id="ARBA00022967"/>
    </source>
</evidence>
<dbReference type="CDD" id="cd03301">
    <property type="entry name" value="ABC_MalK_N"/>
    <property type="match status" value="1"/>
</dbReference>
<dbReference type="InterPro" id="IPR015855">
    <property type="entry name" value="ABC_transpr_MalK-like"/>
</dbReference>
<dbReference type="PROSITE" id="PS00211">
    <property type="entry name" value="ABC_TRANSPORTER_1"/>
    <property type="match status" value="1"/>
</dbReference>
<dbReference type="Proteomes" id="UP000009376">
    <property type="component" value="Unassembled WGS sequence"/>
</dbReference>